<dbReference type="RefSeq" id="WP_122900204.1">
    <property type="nucleotide sequence ID" value="NZ_RHIB01000003.1"/>
</dbReference>
<dbReference type="Pfam" id="PF10978">
    <property type="entry name" value="DUF2785"/>
    <property type="match status" value="1"/>
</dbReference>
<proteinExistence type="predicted"/>
<dbReference type="Proteomes" id="UP000278746">
    <property type="component" value="Unassembled WGS sequence"/>
</dbReference>
<comment type="caution">
    <text evidence="1">The sequence shown here is derived from an EMBL/GenBank/DDBJ whole genome shotgun (WGS) entry which is preliminary data.</text>
</comment>
<name>A0A3M7TPK3_9BACI</name>
<dbReference type="InterPro" id="IPR021247">
    <property type="entry name" value="DUF2785"/>
</dbReference>
<reference evidence="1 2" key="1">
    <citation type="submission" date="2018-10" db="EMBL/GenBank/DDBJ databases">
        <title>Bacillus Keqinensis sp. nov., a moderately halophilic bacterium isolated from a saline-alkaline lake.</title>
        <authorList>
            <person name="Wang H."/>
        </authorList>
    </citation>
    <scope>NUCLEOTIDE SEQUENCE [LARGE SCALE GENOMIC DNA]</scope>
    <source>
        <strain evidence="1 2">KQ-3</strain>
    </source>
</reference>
<accession>A0A3M7TPK3</accession>
<gene>
    <name evidence="1" type="ORF">EBO34_15375</name>
</gene>
<protein>
    <submittedName>
        <fullName evidence="1">DUF2785 domain-containing protein</fullName>
    </submittedName>
</protein>
<evidence type="ECO:0000313" key="1">
    <source>
        <dbReference type="EMBL" id="RNA66599.1"/>
    </source>
</evidence>
<dbReference type="AlphaFoldDB" id="A0A3M7TPK3"/>
<evidence type="ECO:0000313" key="2">
    <source>
        <dbReference type="Proteomes" id="UP000278746"/>
    </source>
</evidence>
<organism evidence="1 2">
    <name type="scientific">Alteribacter keqinensis</name>
    <dbReference type="NCBI Taxonomy" id="2483800"/>
    <lineage>
        <taxon>Bacteria</taxon>
        <taxon>Bacillati</taxon>
        <taxon>Bacillota</taxon>
        <taxon>Bacilli</taxon>
        <taxon>Bacillales</taxon>
        <taxon>Bacillaceae</taxon>
        <taxon>Alteribacter</taxon>
    </lineage>
</organism>
<dbReference type="EMBL" id="RHIB01000003">
    <property type="protein sequence ID" value="RNA66599.1"/>
    <property type="molecule type" value="Genomic_DNA"/>
</dbReference>
<keyword evidence="2" id="KW-1185">Reference proteome</keyword>
<sequence>MTLKEELKSLREYKIHRSDERISRLLEPMLQHIGSPDPKLRDGLIYSTFAKWAKDDCLTDEQLQFLLTTCVGESHLFYHIGKCGDDSVFTRSFSALVIAAIMQKDRERRALPAEVVKETLEKTLLYLAREKDVRGFVKGKGWAHSIAHGADLLTSVTLHPSVSMECHEDILQAVQDCLFKKVTYVDDEDERLTFVIEALLDKGIAAAQLEQWIGKTSEKLEEYLREEGHSLHFYRTKTNVMNFFKTVYFRITLLQVRKQIEERIEYWHRKLY</sequence>
<dbReference type="OrthoDB" id="7619731at2"/>